<dbReference type="EMBL" id="CP031393">
    <property type="protein sequence ID" value="QSH96598.1"/>
    <property type="molecule type" value="Genomic_DNA"/>
</dbReference>
<reference evidence="1 2" key="1">
    <citation type="submission" date="2018-08" db="EMBL/GenBank/DDBJ databases">
        <authorList>
            <person name="Clegg S.R."/>
            <person name="Carter S.D."/>
            <person name="Radford A.D."/>
            <person name="Darby A."/>
            <person name="Hall N."/>
            <person name="Birtles R."/>
            <person name="Evans N.J."/>
        </authorList>
    </citation>
    <scope>NUCLEOTIDE SEQUENCE [LARGE SCALE GENOMIC DNA]</scope>
    <source>
        <strain evidence="1 2">ATCC 700293</strain>
    </source>
</reference>
<accession>A0ABX7LX35</accession>
<evidence type="ECO:0000313" key="2">
    <source>
        <dbReference type="Proteomes" id="UP000663454"/>
    </source>
</evidence>
<dbReference type="Proteomes" id="UP000663454">
    <property type="component" value="Chromosome"/>
</dbReference>
<sequence>MITTIGRELYYHTWEKAGSTHYYEVDFLISNRNKISVFEVKSSGTGKHESIGAFAKSSRQISALCMYCLKKMSAQREHCKKSRYI</sequence>
<gene>
    <name evidence="1" type="ORF">DWB79_02225</name>
</gene>
<proteinExistence type="predicted"/>
<keyword evidence="2" id="KW-1185">Reference proteome</keyword>
<evidence type="ECO:0008006" key="3">
    <source>
        <dbReference type="Google" id="ProtNLM"/>
    </source>
</evidence>
<name>A0ABX7LX35_TREMD</name>
<dbReference type="RefSeq" id="WP_040858950.1">
    <property type="nucleotide sequence ID" value="NZ_CP031393.1"/>
</dbReference>
<organism evidence="1 2">
    <name type="scientific">Treponema medium</name>
    <dbReference type="NCBI Taxonomy" id="58231"/>
    <lineage>
        <taxon>Bacteria</taxon>
        <taxon>Pseudomonadati</taxon>
        <taxon>Spirochaetota</taxon>
        <taxon>Spirochaetia</taxon>
        <taxon>Spirochaetales</taxon>
        <taxon>Treponemataceae</taxon>
        <taxon>Treponema</taxon>
    </lineage>
</organism>
<protein>
    <recommendedName>
        <fullName evidence="3">DUF4143 domain-containing protein</fullName>
    </recommendedName>
</protein>
<evidence type="ECO:0000313" key="1">
    <source>
        <dbReference type="EMBL" id="QSH96598.1"/>
    </source>
</evidence>